<name>K2QVC9_MACPH</name>
<evidence type="ECO:0000313" key="2">
    <source>
        <dbReference type="Proteomes" id="UP000007129"/>
    </source>
</evidence>
<dbReference type="HOGENOM" id="CLU_847297_0_0_1"/>
<protein>
    <submittedName>
        <fullName evidence="1">Uncharacterized protein</fullName>
    </submittedName>
</protein>
<dbReference type="eggNOG" id="ENOG502SYDW">
    <property type="taxonomic scope" value="Eukaryota"/>
</dbReference>
<dbReference type="InParanoid" id="K2QVC9"/>
<gene>
    <name evidence="1" type="ORF">MPH_09235</name>
</gene>
<sequence>MATGTLPETTRKEIGIQEEYSSTTELEIDPAGLTLSAKTPKDITETAHRVIRNSLHRWHTSGDVVHLSHGTFNGKAATLIIFKFRFIYDLQSSARFARAEVRLNFFPHGDEGGGWPSVKQFGPRLIHSFVTLGEVTTSRSTTASASVNAAPVPASAGVEFSVTHVKSSPAEYRTEVIGEPWTSDEADEQDVEEDDSVHWRMVEHKQQADGIPRALQCAVIVQSEDAAFEATVQVKVKTSSGLALFAWPWSRPRPLVFRKQVSFGAGPEVTRFDEIPEQAWLDMIGVDRPYTRIQATEKHAERPGVSKVY</sequence>
<organism evidence="1 2">
    <name type="scientific">Macrophomina phaseolina (strain MS6)</name>
    <name type="common">Charcoal rot fungus</name>
    <dbReference type="NCBI Taxonomy" id="1126212"/>
    <lineage>
        <taxon>Eukaryota</taxon>
        <taxon>Fungi</taxon>
        <taxon>Dikarya</taxon>
        <taxon>Ascomycota</taxon>
        <taxon>Pezizomycotina</taxon>
        <taxon>Dothideomycetes</taxon>
        <taxon>Dothideomycetes incertae sedis</taxon>
        <taxon>Botryosphaeriales</taxon>
        <taxon>Botryosphaeriaceae</taxon>
        <taxon>Macrophomina</taxon>
    </lineage>
</organism>
<dbReference type="VEuPathDB" id="FungiDB:MPH_09235"/>
<dbReference type="EMBL" id="AHHD01000391">
    <property type="protein sequence ID" value="EKG13626.1"/>
    <property type="molecule type" value="Genomic_DNA"/>
</dbReference>
<evidence type="ECO:0000313" key="1">
    <source>
        <dbReference type="EMBL" id="EKG13626.1"/>
    </source>
</evidence>
<proteinExistence type="predicted"/>
<accession>K2QVC9</accession>
<dbReference type="Proteomes" id="UP000007129">
    <property type="component" value="Unassembled WGS sequence"/>
</dbReference>
<dbReference type="OrthoDB" id="5030973at2759"/>
<reference evidence="1 2" key="1">
    <citation type="journal article" date="2012" name="BMC Genomics">
        <title>Tools to kill: Genome of one of the most destructive plant pathogenic fungi Macrophomina phaseolina.</title>
        <authorList>
            <person name="Islam M.S."/>
            <person name="Haque M.S."/>
            <person name="Islam M.M."/>
            <person name="Emdad E.M."/>
            <person name="Halim A."/>
            <person name="Hossen Q.M.M."/>
            <person name="Hossain M.Z."/>
            <person name="Ahmed B."/>
            <person name="Rahim S."/>
            <person name="Rahman M.S."/>
            <person name="Alam M.M."/>
            <person name="Hou S."/>
            <person name="Wan X."/>
            <person name="Saito J.A."/>
            <person name="Alam M."/>
        </authorList>
    </citation>
    <scope>NUCLEOTIDE SEQUENCE [LARGE SCALE GENOMIC DNA]</scope>
    <source>
        <strain evidence="1 2">MS6</strain>
    </source>
</reference>
<dbReference type="AlphaFoldDB" id="K2QVC9"/>
<comment type="caution">
    <text evidence="1">The sequence shown here is derived from an EMBL/GenBank/DDBJ whole genome shotgun (WGS) entry which is preliminary data.</text>
</comment>